<dbReference type="AlphaFoldDB" id="A0A9D2BHB3"/>
<dbReference type="Proteomes" id="UP000886740">
    <property type="component" value="Unassembled WGS sequence"/>
</dbReference>
<evidence type="ECO:0000259" key="2">
    <source>
        <dbReference type="Pfam" id="PF13360"/>
    </source>
</evidence>
<dbReference type="Pfam" id="PF13360">
    <property type="entry name" value="PQQ_2"/>
    <property type="match status" value="1"/>
</dbReference>
<dbReference type="PANTHER" id="PTHR34512:SF30">
    <property type="entry name" value="OUTER MEMBRANE PROTEIN ASSEMBLY FACTOR BAMB"/>
    <property type="match status" value="1"/>
</dbReference>
<dbReference type="Gene3D" id="2.130.10.10">
    <property type="entry name" value="YVTN repeat-like/Quinoprotein amine dehydrogenase"/>
    <property type="match status" value="1"/>
</dbReference>
<evidence type="ECO:0000313" key="3">
    <source>
        <dbReference type="EMBL" id="HIX75239.1"/>
    </source>
</evidence>
<evidence type="ECO:0000256" key="1">
    <source>
        <dbReference type="SAM" id="Phobius"/>
    </source>
</evidence>
<dbReference type="EMBL" id="DXEL01000065">
    <property type="protein sequence ID" value="HIX75239.1"/>
    <property type="molecule type" value="Genomic_DNA"/>
</dbReference>
<sequence>MEAKEKKRVTGITILVTLFYVGILVGWHIYTPRGDLSMQLPGADNRPEGLERKADDVHIGEYFMEYEKMESSLTGKWANFRGESLDNIVKTADPIKVPAEDYPVLWQVETGEGHAAPAIYNGRVYFLDYIENMNSDALRCFSLETGKELWRRWYRVPMKRNHGFSRTIPAVGEGYVITIGPEGHVMCCDPVTGDLKWSLDMKKNYNTEVPFWYTGQCPRVDNGQLILAPAGEKALLVGVDCLTGEVLWETPNSIGFKMSHSSVVPMTLSGKKTYVYIGVGGVCGVSGEEADKGKLLWSVTKWQPSVVAPSPLKIGNNRIFLVAGYGTGGALLQVDPAGSGWTASIVEQYKPNQGLASEQQTPIFYDNMIISIMPKDAGGQRGKLVCFSPNNLHDPVWSSSAEERFGLGPYLIINQNLFLFKDDGELYVYEVGKNSMKFLKKQKIMDGADAWGPMAYADGMLIVRDAHRVACLKIV</sequence>
<accession>A0A9D2BHB3</accession>
<gene>
    <name evidence="3" type="ORF">H9977_09450</name>
</gene>
<keyword evidence="1" id="KW-0812">Transmembrane</keyword>
<organism evidence="3 4">
    <name type="scientific">Candidatus Parabacteroides intestinipullorum</name>
    <dbReference type="NCBI Taxonomy" id="2838723"/>
    <lineage>
        <taxon>Bacteria</taxon>
        <taxon>Pseudomonadati</taxon>
        <taxon>Bacteroidota</taxon>
        <taxon>Bacteroidia</taxon>
        <taxon>Bacteroidales</taxon>
        <taxon>Tannerellaceae</taxon>
        <taxon>Parabacteroides</taxon>
    </lineage>
</organism>
<keyword evidence="1" id="KW-1133">Transmembrane helix</keyword>
<dbReference type="PANTHER" id="PTHR34512">
    <property type="entry name" value="CELL SURFACE PROTEIN"/>
    <property type="match status" value="1"/>
</dbReference>
<reference evidence="3" key="2">
    <citation type="submission" date="2021-04" db="EMBL/GenBank/DDBJ databases">
        <authorList>
            <person name="Gilroy R."/>
        </authorList>
    </citation>
    <scope>NUCLEOTIDE SEQUENCE</scope>
    <source>
        <strain evidence="3">ChiGjej6B6-14162</strain>
    </source>
</reference>
<proteinExistence type="predicted"/>
<dbReference type="SUPFAM" id="SSF50998">
    <property type="entry name" value="Quinoprotein alcohol dehydrogenase-like"/>
    <property type="match status" value="1"/>
</dbReference>
<comment type="caution">
    <text evidence="3">The sequence shown here is derived from an EMBL/GenBank/DDBJ whole genome shotgun (WGS) entry which is preliminary data.</text>
</comment>
<name>A0A9D2BHB3_9BACT</name>
<dbReference type="InterPro" id="IPR011047">
    <property type="entry name" value="Quinoprotein_ADH-like_sf"/>
</dbReference>
<evidence type="ECO:0000313" key="4">
    <source>
        <dbReference type="Proteomes" id="UP000886740"/>
    </source>
</evidence>
<keyword evidence="1" id="KW-0472">Membrane</keyword>
<reference evidence="3" key="1">
    <citation type="journal article" date="2021" name="PeerJ">
        <title>Extensive microbial diversity within the chicken gut microbiome revealed by metagenomics and culture.</title>
        <authorList>
            <person name="Gilroy R."/>
            <person name="Ravi A."/>
            <person name="Getino M."/>
            <person name="Pursley I."/>
            <person name="Horton D.L."/>
            <person name="Alikhan N.F."/>
            <person name="Baker D."/>
            <person name="Gharbi K."/>
            <person name="Hall N."/>
            <person name="Watson M."/>
            <person name="Adriaenssens E.M."/>
            <person name="Foster-Nyarko E."/>
            <person name="Jarju S."/>
            <person name="Secka A."/>
            <person name="Antonio M."/>
            <person name="Oren A."/>
            <person name="Chaudhuri R.R."/>
            <person name="La Ragione R."/>
            <person name="Hildebrand F."/>
            <person name="Pallen M.J."/>
        </authorList>
    </citation>
    <scope>NUCLEOTIDE SEQUENCE</scope>
    <source>
        <strain evidence="3">ChiGjej6B6-14162</strain>
    </source>
</reference>
<dbReference type="InterPro" id="IPR015943">
    <property type="entry name" value="WD40/YVTN_repeat-like_dom_sf"/>
</dbReference>
<feature type="domain" description="Pyrrolo-quinoline quinone repeat" evidence="2">
    <location>
        <begin position="138"/>
        <end position="350"/>
    </location>
</feature>
<feature type="transmembrane region" description="Helical" evidence="1">
    <location>
        <begin position="12"/>
        <end position="30"/>
    </location>
</feature>
<protein>
    <submittedName>
        <fullName evidence="3">PQQ-binding-like beta-propeller repeat protein</fullName>
    </submittedName>
</protein>
<dbReference type="InterPro" id="IPR002372">
    <property type="entry name" value="PQQ_rpt_dom"/>
</dbReference>